<reference evidence="1" key="1">
    <citation type="journal article" date="2014" name="Nat. Commun.">
        <title>The tobacco genome sequence and its comparison with those of tomato and potato.</title>
        <authorList>
            <person name="Sierro N."/>
            <person name="Battey J.N."/>
            <person name="Ouadi S."/>
            <person name="Bakaher N."/>
            <person name="Bovet L."/>
            <person name="Willig A."/>
            <person name="Goepfert S."/>
            <person name="Peitsch M.C."/>
            <person name="Ivanov N.V."/>
        </authorList>
    </citation>
    <scope>NUCLEOTIDE SEQUENCE [LARGE SCALE GENOMIC DNA]</scope>
</reference>
<proteinExistence type="predicted"/>
<dbReference type="RefSeq" id="XP_075094067.1">
    <property type="nucleotide sequence ID" value="XM_075237966.1"/>
</dbReference>
<dbReference type="Proteomes" id="UP000790787">
    <property type="component" value="Chromosome 19"/>
</dbReference>
<reference evidence="2" key="2">
    <citation type="submission" date="2025-08" db="UniProtKB">
        <authorList>
            <consortium name="RefSeq"/>
        </authorList>
    </citation>
    <scope>IDENTIFICATION</scope>
    <source>
        <tissue evidence="2">Leaf</tissue>
    </source>
</reference>
<gene>
    <name evidence="2" type="primary">LOC107803010</name>
</gene>
<keyword evidence="1" id="KW-1185">Reference proteome</keyword>
<name>A0AC58TA16_TOBAC</name>
<accession>A0AC58TA16</accession>
<organism evidence="1 2">
    <name type="scientific">Nicotiana tabacum</name>
    <name type="common">Common tobacco</name>
    <dbReference type="NCBI Taxonomy" id="4097"/>
    <lineage>
        <taxon>Eukaryota</taxon>
        <taxon>Viridiplantae</taxon>
        <taxon>Streptophyta</taxon>
        <taxon>Embryophyta</taxon>
        <taxon>Tracheophyta</taxon>
        <taxon>Spermatophyta</taxon>
        <taxon>Magnoliopsida</taxon>
        <taxon>eudicotyledons</taxon>
        <taxon>Gunneridae</taxon>
        <taxon>Pentapetalae</taxon>
        <taxon>asterids</taxon>
        <taxon>lamiids</taxon>
        <taxon>Solanales</taxon>
        <taxon>Solanaceae</taxon>
        <taxon>Nicotianoideae</taxon>
        <taxon>Nicotianeae</taxon>
        <taxon>Nicotiana</taxon>
    </lineage>
</organism>
<evidence type="ECO:0000313" key="1">
    <source>
        <dbReference type="Proteomes" id="UP000790787"/>
    </source>
</evidence>
<sequence length="223" mass="24433">MLLKAYGLDTGTMANLSVSQLQQKIEMIGKLCEEVDAIRAESLKWKEGMDRFAAEKETARAQLSSAENQLQKMKEKNSVQARGIEELEARLAFVLANAESDAEKAKADADALVAVYRANAEAAQVQAREAAETADTRAHWVAKLAKCRSRRETLEEIHARGFDFAEEIKRAKELEADAEALVSDDDDDDNDDDDGSKSGSENGGRGKGEPDREETAPGDDREA</sequence>
<evidence type="ECO:0000313" key="2">
    <source>
        <dbReference type="RefSeq" id="XP_075094067.1"/>
    </source>
</evidence>
<protein>
    <submittedName>
        <fullName evidence="2">Uncharacterized protein LOC107803010 isoform X1</fullName>
    </submittedName>
</protein>